<accession>A0A174FCF6</accession>
<feature type="domain" description="Polysaccharide pyruvyl transferase" evidence="1">
    <location>
        <begin position="32"/>
        <end position="334"/>
    </location>
</feature>
<reference evidence="2 3" key="1">
    <citation type="submission" date="2015-09" db="EMBL/GenBank/DDBJ databases">
        <authorList>
            <consortium name="Pathogen Informatics"/>
        </authorList>
    </citation>
    <scope>NUCLEOTIDE SEQUENCE [LARGE SCALE GENOMIC DNA]</scope>
    <source>
        <strain evidence="2 3">2789STDY5608791</strain>
    </source>
</reference>
<dbReference type="AlphaFoldDB" id="A0A174FCF6"/>
<dbReference type="Proteomes" id="UP000095419">
    <property type="component" value="Unassembled WGS sequence"/>
</dbReference>
<protein>
    <submittedName>
        <fullName evidence="2">Polysaccharide pyruvyl transferase</fullName>
    </submittedName>
</protein>
<dbReference type="GO" id="GO:0016740">
    <property type="term" value="F:transferase activity"/>
    <property type="evidence" value="ECO:0007669"/>
    <property type="project" value="UniProtKB-KW"/>
</dbReference>
<dbReference type="Pfam" id="PF04230">
    <property type="entry name" value="PS_pyruv_trans"/>
    <property type="match status" value="1"/>
</dbReference>
<evidence type="ECO:0000313" key="2">
    <source>
        <dbReference type="EMBL" id="CUO47267.1"/>
    </source>
</evidence>
<gene>
    <name evidence="2" type="ORF">ERS417307_01791</name>
</gene>
<keyword evidence="2" id="KW-0808">Transferase</keyword>
<sequence>MQIICNPMNTRIIIENSKSYAKIGLVTFHDFNYGSALQCFATQKYLGLKGFDCEIIERKPPRVRILGYISTAWSLFSLCLLNPKSFRIILSIFTSERRGALRITDKSESLIIGFNDSFLNIVNYSYSKLKSEARKKHFLLFLSGSDQVWKANRINLYNHYFLRFAPKYKRVSWAASFGGDVIAPYNKKKYAKFIKEYYAISVREPSAVKMVKQLSNRDATCLADPVILHNKDMWRELYKKNANTLNQGNKYILYFFLDHPSVLAIDSTMQLAQQTGYHVVSFGYMQKNIENHIDGGPWEFLSMIDGAEYVMTDSFHATVFALLFHKNFYVFDRQYVHKQSQSSRITDLLALLNLSDRYNTIHIDNNNINYSLVDDVLSTYRQEYDNFYKYIFGNIV</sequence>
<organism evidence="2 3">
    <name type="scientific">Bacteroides uniformis</name>
    <dbReference type="NCBI Taxonomy" id="820"/>
    <lineage>
        <taxon>Bacteria</taxon>
        <taxon>Pseudomonadati</taxon>
        <taxon>Bacteroidota</taxon>
        <taxon>Bacteroidia</taxon>
        <taxon>Bacteroidales</taxon>
        <taxon>Bacteroidaceae</taxon>
        <taxon>Bacteroides</taxon>
    </lineage>
</organism>
<evidence type="ECO:0000313" key="3">
    <source>
        <dbReference type="Proteomes" id="UP000095419"/>
    </source>
</evidence>
<name>A0A174FCF6_BACUN</name>
<dbReference type="InterPro" id="IPR007345">
    <property type="entry name" value="Polysacch_pyruvyl_Trfase"/>
</dbReference>
<dbReference type="EMBL" id="CYZF01000004">
    <property type="protein sequence ID" value="CUO47267.1"/>
    <property type="molecule type" value="Genomic_DNA"/>
</dbReference>
<proteinExistence type="predicted"/>
<evidence type="ECO:0000259" key="1">
    <source>
        <dbReference type="Pfam" id="PF04230"/>
    </source>
</evidence>